<dbReference type="InterPro" id="IPR036513">
    <property type="entry name" value="STAS_dom_sf"/>
</dbReference>
<dbReference type="Gene3D" id="3.30.750.24">
    <property type="entry name" value="STAS domain"/>
    <property type="match status" value="1"/>
</dbReference>
<dbReference type="InterPro" id="IPR058548">
    <property type="entry name" value="MlaB-like_STAS"/>
</dbReference>
<gene>
    <name evidence="3" type="ORF">GCM10009654_16440</name>
</gene>
<evidence type="ECO:0000256" key="1">
    <source>
        <dbReference type="SAM" id="MobiDB-lite"/>
    </source>
</evidence>
<dbReference type="EMBL" id="BAAAKV010000011">
    <property type="protein sequence ID" value="GAA1160793.1"/>
    <property type="molecule type" value="Genomic_DNA"/>
</dbReference>
<dbReference type="Pfam" id="PF13466">
    <property type="entry name" value="STAS_2"/>
    <property type="match status" value="1"/>
</dbReference>
<protein>
    <recommendedName>
        <fullName evidence="2">MlaB-like STAS domain-containing protein</fullName>
    </recommendedName>
</protein>
<comment type="caution">
    <text evidence="3">The sequence shown here is derived from an EMBL/GenBank/DDBJ whole genome shotgun (WGS) entry which is preliminary data.</text>
</comment>
<reference evidence="3 4" key="1">
    <citation type="journal article" date="2019" name="Int. J. Syst. Evol. Microbiol.">
        <title>The Global Catalogue of Microorganisms (GCM) 10K type strain sequencing project: providing services to taxonomists for standard genome sequencing and annotation.</title>
        <authorList>
            <consortium name="The Broad Institute Genomics Platform"/>
            <consortium name="The Broad Institute Genome Sequencing Center for Infectious Disease"/>
            <person name="Wu L."/>
            <person name="Ma J."/>
        </authorList>
    </citation>
    <scope>NUCLEOTIDE SEQUENCE [LARGE SCALE GENOMIC DNA]</scope>
    <source>
        <strain evidence="3 4">JCM 12696</strain>
    </source>
</reference>
<evidence type="ECO:0000313" key="4">
    <source>
        <dbReference type="Proteomes" id="UP001501371"/>
    </source>
</evidence>
<feature type="domain" description="MlaB-like STAS" evidence="2">
    <location>
        <begin position="72"/>
        <end position="124"/>
    </location>
</feature>
<evidence type="ECO:0000259" key="2">
    <source>
        <dbReference type="Pfam" id="PF13466"/>
    </source>
</evidence>
<dbReference type="Proteomes" id="UP001501371">
    <property type="component" value="Unassembled WGS sequence"/>
</dbReference>
<sequence>MAGLFRVDATEPISLALVGTLTPADVPRLCAELSLKLRDTPRAPGDAGPRGDDGPRGDIGPPWGDAAPEVVHDVICDVTRLDRANLAAVDALARMRLTALRHGRRLRLVGAGRELRLLLDLVGLAEVAEAQPFEPSGDPP</sequence>
<name>A0ABN1UPK8_9ACTN</name>
<organism evidence="3 4">
    <name type="scientific">Streptomyces hebeiensis</name>
    <dbReference type="NCBI Taxonomy" id="229486"/>
    <lineage>
        <taxon>Bacteria</taxon>
        <taxon>Bacillati</taxon>
        <taxon>Actinomycetota</taxon>
        <taxon>Actinomycetes</taxon>
        <taxon>Kitasatosporales</taxon>
        <taxon>Streptomycetaceae</taxon>
        <taxon>Streptomyces</taxon>
    </lineage>
</organism>
<dbReference type="SUPFAM" id="SSF52091">
    <property type="entry name" value="SpoIIaa-like"/>
    <property type="match status" value="1"/>
</dbReference>
<accession>A0ABN1UPK8</accession>
<proteinExistence type="predicted"/>
<keyword evidence="4" id="KW-1185">Reference proteome</keyword>
<evidence type="ECO:0000313" key="3">
    <source>
        <dbReference type="EMBL" id="GAA1160793.1"/>
    </source>
</evidence>
<feature type="region of interest" description="Disordered" evidence="1">
    <location>
        <begin position="39"/>
        <end position="64"/>
    </location>
</feature>